<dbReference type="Gramene" id="OGLUM09G06900.1">
    <property type="protein sequence ID" value="OGLUM09G06900.1"/>
    <property type="gene ID" value="OGLUM09G06900"/>
</dbReference>
<sequence>MNDCRLEARQLHLYRRAATGVTSADPARHGCGCGNNERLQAGGAAAPPLPPSGNGRDVSGSGTAWLRVRQQ</sequence>
<dbReference type="EnsemblPlants" id="OGLUM09G06880.1">
    <property type="protein sequence ID" value="OGLUM09G06880.1"/>
    <property type="gene ID" value="OGLUM09G06880"/>
</dbReference>
<dbReference type="Gramene" id="OGLUM09G06870.1">
    <property type="protein sequence ID" value="OGLUM09G06870.1"/>
    <property type="gene ID" value="OGLUM09G06870"/>
</dbReference>
<protein>
    <submittedName>
        <fullName evidence="2">Uncharacterized protein</fullName>
    </submittedName>
</protein>
<accession>A0A0E0B1M7</accession>
<dbReference type="HOGENOM" id="CLU_180345_0_0_1"/>
<dbReference type="Proteomes" id="UP000026961">
    <property type="component" value="Chromosome 9"/>
</dbReference>
<evidence type="ECO:0000313" key="2">
    <source>
        <dbReference type="EnsemblPlants" id="OGLUM09G06880.1"/>
    </source>
</evidence>
<dbReference type="AlphaFoldDB" id="A0A0E0B1M7"/>
<reference evidence="2" key="1">
    <citation type="submission" date="2015-04" db="UniProtKB">
        <authorList>
            <consortium name="EnsemblPlants"/>
        </authorList>
    </citation>
    <scope>IDENTIFICATION</scope>
</reference>
<feature type="region of interest" description="Disordered" evidence="1">
    <location>
        <begin position="39"/>
        <end position="71"/>
    </location>
</feature>
<dbReference type="Gramene" id="OGLUM09G06880.1">
    <property type="protein sequence ID" value="OGLUM09G06880.1"/>
    <property type="gene ID" value="OGLUM09G06880"/>
</dbReference>
<evidence type="ECO:0000256" key="1">
    <source>
        <dbReference type="SAM" id="MobiDB-lite"/>
    </source>
</evidence>
<keyword evidence="3" id="KW-1185">Reference proteome</keyword>
<organism evidence="2">
    <name type="scientific">Oryza glumipatula</name>
    <dbReference type="NCBI Taxonomy" id="40148"/>
    <lineage>
        <taxon>Eukaryota</taxon>
        <taxon>Viridiplantae</taxon>
        <taxon>Streptophyta</taxon>
        <taxon>Embryophyta</taxon>
        <taxon>Tracheophyta</taxon>
        <taxon>Spermatophyta</taxon>
        <taxon>Magnoliopsida</taxon>
        <taxon>Liliopsida</taxon>
        <taxon>Poales</taxon>
        <taxon>Poaceae</taxon>
        <taxon>BOP clade</taxon>
        <taxon>Oryzoideae</taxon>
        <taxon>Oryzeae</taxon>
        <taxon>Oryzinae</taxon>
        <taxon>Oryza</taxon>
    </lineage>
</organism>
<evidence type="ECO:0000313" key="3">
    <source>
        <dbReference type="Proteomes" id="UP000026961"/>
    </source>
</evidence>
<reference evidence="2" key="2">
    <citation type="submission" date="2018-05" db="EMBL/GenBank/DDBJ databases">
        <title>OgluRS3 (Oryza glumaepatula Reference Sequence Version 3).</title>
        <authorList>
            <person name="Zhang J."/>
            <person name="Kudrna D."/>
            <person name="Lee S."/>
            <person name="Talag J."/>
            <person name="Welchert J."/>
            <person name="Wing R.A."/>
        </authorList>
    </citation>
    <scope>NUCLEOTIDE SEQUENCE [LARGE SCALE GENOMIC DNA]</scope>
</reference>
<dbReference type="Gramene" id="OGLUM09G06890.1">
    <property type="protein sequence ID" value="OGLUM09G06890.1"/>
    <property type="gene ID" value="OGLUM09G06890"/>
</dbReference>
<dbReference type="EnsemblPlants" id="OGLUM09G06870.1">
    <property type="protein sequence ID" value="OGLUM09G06870.1"/>
    <property type="gene ID" value="OGLUM09G06870"/>
</dbReference>
<name>A0A0E0B1M7_9ORYZ</name>
<dbReference type="EnsemblPlants" id="OGLUM09G06900.1">
    <property type="protein sequence ID" value="OGLUM09G06900.1"/>
    <property type="gene ID" value="OGLUM09G06900"/>
</dbReference>
<dbReference type="EnsemblPlants" id="OGLUM09G06910.1">
    <property type="protein sequence ID" value="OGLUM09G06910.1"/>
    <property type="gene ID" value="OGLUM09G06910"/>
</dbReference>
<dbReference type="EnsemblPlants" id="OGLUM09G06920.1">
    <property type="protein sequence ID" value="OGLUM09G06920.1"/>
    <property type="gene ID" value="OGLUM09G06920"/>
</dbReference>
<dbReference type="Gramene" id="OGLUM09G06920.1">
    <property type="protein sequence ID" value="OGLUM09G06920.1"/>
    <property type="gene ID" value="OGLUM09G06920"/>
</dbReference>
<dbReference type="EnsemblPlants" id="OGLUM09G06890.1">
    <property type="protein sequence ID" value="OGLUM09G06890.1"/>
    <property type="gene ID" value="OGLUM09G06890"/>
</dbReference>
<dbReference type="Gramene" id="OGLUM09G06910.1">
    <property type="protein sequence ID" value="OGLUM09G06910.1"/>
    <property type="gene ID" value="OGLUM09G06910"/>
</dbReference>
<proteinExistence type="predicted"/>